<organism evidence="1 2">
    <name type="scientific">Streptomyces pseudovenezuelae</name>
    <dbReference type="NCBI Taxonomy" id="67350"/>
    <lineage>
        <taxon>Bacteria</taxon>
        <taxon>Bacillati</taxon>
        <taxon>Actinomycetota</taxon>
        <taxon>Actinomycetes</taxon>
        <taxon>Kitasatosporales</taxon>
        <taxon>Streptomycetaceae</taxon>
        <taxon>Streptomyces</taxon>
        <taxon>Streptomyces aurantiacus group</taxon>
    </lineage>
</organism>
<comment type="caution">
    <text evidence="1">The sequence shown here is derived from an EMBL/GenBank/DDBJ whole genome shotgun (WGS) entry which is preliminary data.</text>
</comment>
<accession>A0A101N6W0</accession>
<dbReference type="Proteomes" id="UP000053039">
    <property type="component" value="Unassembled WGS sequence"/>
</dbReference>
<evidence type="ECO:0000313" key="1">
    <source>
        <dbReference type="EMBL" id="KUM87596.1"/>
    </source>
</evidence>
<evidence type="ECO:0000313" key="2">
    <source>
        <dbReference type="Proteomes" id="UP000053039"/>
    </source>
</evidence>
<dbReference type="EMBL" id="LMWM01000015">
    <property type="protein sequence ID" value="KUM87596.1"/>
    <property type="molecule type" value="Genomic_DNA"/>
</dbReference>
<dbReference type="AlphaFoldDB" id="A0A101N6W0"/>
<protein>
    <submittedName>
        <fullName evidence="1">Uncharacterized protein</fullName>
    </submittedName>
</protein>
<gene>
    <name evidence="1" type="ORF">AQI94_16110</name>
</gene>
<sequence length="63" mass="6646">MTDASNKSSAEELAQQVMPTILELQRVLVEGSRNALGTGSERMAGIVSLTSCTSHSCHGVAER</sequence>
<name>A0A101N6W0_9ACTN</name>
<reference evidence="1 2" key="1">
    <citation type="submission" date="2015-10" db="EMBL/GenBank/DDBJ databases">
        <title>Draft genome sequence of Streptomyces pseudovenezuelae DSM 40212, type strain for the species Streptomyces pseudovenezuelae.</title>
        <authorList>
            <person name="Ruckert C."/>
            <person name="Winkler A."/>
            <person name="Kalinowski J."/>
            <person name="Kampfer P."/>
            <person name="Glaeser S."/>
        </authorList>
    </citation>
    <scope>NUCLEOTIDE SEQUENCE [LARGE SCALE GENOMIC DNA]</scope>
    <source>
        <strain evidence="1 2">DSM 40212</strain>
    </source>
</reference>
<proteinExistence type="predicted"/>